<keyword evidence="3" id="KW-1185">Reference proteome</keyword>
<dbReference type="Pfam" id="PF13614">
    <property type="entry name" value="AAA_31"/>
    <property type="match status" value="1"/>
</dbReference>
<dbReference type="InterPro" id="IPR027417">
    <property type="entry name" value="P-loop_NTPase"/>
</dbReference>
<sequence length="271" mass="28941">MRIVAISNQKGGVGKTTTALNLAACLTQKGVRVLLVDLDPQANATSGLGLAQEDGGSLYSALVEGTDPRQAIRSTRLPNLSIIRSHQELAGCEIELAQAGNHMARLRDVLAPLRDSGHFDYAILDTPPSLGVLMTGALAAADELLVPIQCEYFGLEGLSKIVNVVQQIRECGANPNLLLEGIVMTMYDSRANLANQVVNDVRNYFAETCYQTLIPRTVRLGEAPSFGKSIIEYEPSGRGAQAYRALAEEFLARRSGAPIQAPGPLPTEVAA</sequence>
<dbReference type="InterPro" id="IPR025669">
    <property type="entry name" value="AAA_dom"/>
</dbReference>
<dbReference type="RefSeq" id="WP_377169458.1">
    <property type="nucleotide sequence ID" value="NZ_JBHSMQ010000007.1"/>
</dbReference>
<gene>
    <name evidence="2" type="ORF">ACFQDI_18275</name>
</gene>
<proteinExistence type="predicted"/>
<dbReference type="PANTHER" id="PTHR13696">
    <property type="entry name" value="P-LOOP CONTAINING NUCLEOSIDE TRIPHOSPHATE HYDROLASE"/>
    <property type="match status" value="1"/>
</dbReference>
<comment type="caution">
    <text evidence="2">The sequence shown here is derived from an EMBL/GenBank/DDBJ whole genome shotgun (WGS) entry which is preliminary data.</text>
</comment>
<feature type="domain" description="AAA" evidence="1">
    <location>
        <begin position="1"/>
        <end position="177"/>
    </location>
</feature>
<dbReference type="CDD" id="cd02042">
    <property type="entry name" value="ParAB_family"/>
    <property type="match status" value="1"/>
</dbReference>
<dbReference type="EMBL" id="JBHSMQ010000007">
    <property type="protein sequence ID" value="MFC5456819.1"/>
    <property type="molecule type" value="Genomic_DNA"/>
</dbReference>
<evidence type="ECO:0000259" key="1">
    <source>
        <dbReference type="Pfam" id="PF13614"/>
    </source>
</evidence>
<evidence type="ECO:0000313" key="2">
    <source>
        <dbReference type="EMBL" id="MFC5456819.1"/>
    </source>
</evidence>
<accession>A0ABW0KTT3</accession>
<dbReference type="Proteomes" id="UP001596052">
    <property type="component" value="Unassembled WGS sequence"/>
</dbReference>
<reference evidence="3" key="1">
    <citation type="journal article" date="2019" name="Int. J. Syst. Evol. Microbiol.">
        <title>The Global Catalogue of Microorganisms (GCM) 10K type strain sequencing project: providing services to taxonomists for standard genome sequencing and annotation.</title>
        <authorList>
            <consortium name="The Broad Institute Genomics Platform"/>
            <consortium name="The Broad Institute Genome Sequencing Center for Infectious Disease"/>
            <person name="Wu L."/>
            <person name="Ma J."/>
        </authorList>
    </citation>
    <scope>NUCLEOTIDE SEQUENCE [LARGE SCALE GENOMIC DNA]</scope>
    <source>
        <strain evidence="3">CGMCC 4.1469</strain>
    </source>
</reference>
<dbReference type="PANTHER" id="PTHR13696:SF52">
    <property type="entry name" value="PARA FAMILY PROTEIN CT_582"/>
    <property type="match status" value="1"/>
</dbReference>
<dbReference type="Gene3D" id="3.40.50.300">
    <property type="entry name" value="P-loop containing nucleotide triphosphate hydrolases"/>
    <property type="match status" value="1"/>
</dbReference>
<evidence type="ECO:0000313" key="3">
    <source>
        <dbReference type="Proteomes" id="UP001596052"/>
    </source>
</evidence>
<dbReference type="InterPro" id="IPR050678">
    <property type="entry name" value="DNA_Partitioning_ATPase"/>
</dbReference>
<organism evidence="2 3">
    <name type="scientific">Prosthecobacter fluviatilis</name>
    <dbReference type="NCBI Taxonomy" id="445931"/>
    <lineage>
        <taxon>Bacteria</taxon>
        <taxon>Pseudomonadati</taxon>
        <taxon>Verrucomicrobiota</taxon>
        <taxon>Verrucomicrobiia</taxon>
        <taxon>Verrucomicrobiales</taxon>
        <taxon>Verrucomicrobiaceae</taxon>
        <taxon>Prosthecobacter</taxon>
    </lineage>
</organism>
<dbReference type="SUPFAM" id="SSF52540">
    <property type="entry name" value="P-loop containing nucleoside triphosphate hydrolases"/>
    <property type="match status" value="1"/>
</dbReference>
<name>A0ABW0KTT3_9BACT</name>
<protein>
    <submittedName>
        <fullName evidence="2">ParA family protein</fullName>
    </submittedName>
</protein>